<name>A0ACC0A2Z8_CATRO</name>
<keyword evidence="2" id="KW-1185">Reference proteome</keyword>
<dbReference type="EMBL" id="CM044707">
    <property type="protein sequence ID" value="KAI5653896.1"/>
    <property type="molecule type" value="Genomic_DNA"/>
</dbReference>
<dbReference type="Proteomes" id="UP001060085">
    <property type="component" value="Linkage Group LG07"/>
</dbReference>
<sequence length="240" mass="25992">MKNPVNASSSKCLENLTWGPSKLVTSFNEYFINSSIPKNVDIDETSRIDVDVQDIGTLIHESGKLESVEIHERNSIGDEDNNNEMKKRSNGSPMMRRKKNRKSFNRKEKGSHGDVYWSGYDIYNSTISFYFSETSTGLAITFTPPILTFVPRGISASSATISTSLTSASVPRKMSASPTTTSITPALASIPLGMFASQPTTSTPSATLTPLSQLPYSSWAPISIPSSSSLVGTLLRPAPS</sequence>
<reference evidence="2" key="1">
    <citation type="journal article" date="2023" name="Nat. Plants">
        <title>Single-cell RNA sequencing provides a high-resolution roadmap for understanding the multicellular compartmentation of specialized metabolism.</title>
        <authorList>
            <person name="Sun S."/>
            <person name="Shen X."/>
            <person name="Li Y."/>
            <person name="Li Y."/>
            <person name="Wang S."/>
            <person name="Li R."/>
            <person name="Zhang H."/>
            <person name="Shen G."/>
            <person name="Guo B."/>
            <person name="Wei J."/>
            <person name="Xu J."/>
            <person name="St-Pierre B."/>
            <person name="Chen S."/>
            <person name="Sun C."/>
        </authorList>
    </citation>
    <scope>NUCLEOTIDE SEQUENCE [LARGE SCALE GENOMIC DNA]</scope>
</reference>
<evidence type="ECO:0000313" key="2">
    <source>
        <dbReference type="Proteomes" id="UP001060085"/>
    </source>
</evidence>
<protein>
    <submittedName>
        <fullName evidence="1">Uncharacterized protein</fullName>
    </submittedName>
</protein>
<evidence type="ECO:0000313" key="1">
    <source>
        <dbReference type="EMBL" id="KAI5653896.1"/>
    </source>
</evidence>
<organism evidence="1 2">
    <name type="scientific">Catharanthus roseus</name>
    <name type="common">Madagascar periwinkle</name>
    <name type="synonym">Vinca rosea</name>
    <dbReference type="NCBI Taxonomy" id="4058"/>
    <lineage>
        <taxon>Eukaryota</taxon>
        <taxon>Viridiplantae</taxon>
        <taxon>Streptophyta</taxon>
        <taxon>Embryophyta</taxon>
        <taxon>Tracheophyta</taxon>
        <taxon>Spermatophyta</taxon>
        <taxon>Magnoliopsida</taxon>
        <taxon>eudicotyledons</taxon>
        <taxon>Gunneridae</taxon>
        <taxon>Pentapetalae</taxon>
        <taxon>asterids</taxon>
        <taxon>lamiids</taxon>
        <taxon>Gentianales</taxon>
        <taxon>Apocynaceae</taxon>
        <taxon>Rauvolfioideae</taxon>
        <taxon>Vinceae</taxon>
        <taxon>Catharanthinae</taxon>
        <taxon>Catharanthus</taxon>
    </lineage>
</organism>
<comment type="caution">
    <text evidence="1">The sequence shown here is derived from an EMBL/GenBank/DDBJ whole genome shotgun (WGS) entry which is preliminary data.</text>
</comment>
<gene>
    <name evidence="1" type="ORF">M9H77_31083</name>
</gene>
<proteinExistence type="predicted"/>
<accession>A0ACC0A2Z8</accession>